<feature type="transmembrane region" description="Helical" evidence="8">
    <location>
        <begin position="276"/>
        <end position="298"/>
    </location>
</feature>
<feature type="transmembrane region" description="Helical" evidence="8">
    <location>
        <begin position="20"/>
        <end position="42"/>
    </location>
</feature>
<keyword evidence="5 8" id="KW-0812">Transmembrane</keyword>
<dbReference type="GO" id="GO:0022857">
    <property type="term" value="F:transmembrane transporter activity"/>
    <property type="evidence" value="ECO:0007669"/>
    <property type="project" value="InterPro"/>
</dbReference>
<dbReference type="InterPro" id="IPR001851">
    <property type="entry name" value="ABC_transp_permease"/>
</dbReference>
<gene>
    <name evidence="9" type="ORF">SAMN05444169_7229</name>
</gene>
<comment type="subcellular location">
    <subcellularLocation>
        <location evidence="1">Cell membrane</location>
        <topology evidence="1">Multi-pass membrane protein</topology>
    </subcellularLocation>
</comment>
<evidence type="ECO:0000256" key="6">
    <source>
        <dbReference type="ARBA" id="ARBA00022989"/>
    </source>
</evidence>
<evidence type="ECO:0000256" key="7">
    <source>
        <dbReference type="ARBA" id="ARBA00023136"/>
    </source>
</evidence>
<accession>A0A1M5SM54</accession>
<evidence type="ECO:0000256" key="4">
    <source>
        <dbReference type="ARBA" id="ARBA00022519"/>
    </source>
</evidence>
<feature type="transmembrane region" description="Helical" evidence="8">
    <location>
        <begin position="99"/>
        <end position="119"/>
    </location>
</feature>
<sequence length="333" mass="34742">MSSETIADNPRRSGYQPSQSTIVLGVTLALFLVLSVVLPGFITLGNLFTLARSISILGILGLGMAVVVIGRGIDLSQIASLACSSAIAVTMINNGWPPALAIGFGLLLSIGIGIANGYLVSVIEIPPLFTTLASGLLVLGITRALVVPHYQVFLQPGHDWLLMLGGTTFGGLPVPVVAFAICALLLHLFLSRTVLGRFIYAHGDNAQAARLSGMATRPLTMLEYAICSAIGYVGGVIMVGSTSLMHLQIAESTIIFDVILVVVLGGVSLVGGRGNVVSVIAGTLLIGVLLNAMTIMNLDIQTQDMIKGGVLLLAITLDSYIHPRDEETAKQGD</sequence>
<protein>
    <submittedName>
        <fullName evidence="9">Ribose transport system permease protein</fullName>
    </submittedName>
</protein>
<dbReference type="Pfam" id="PF02653">
    <property type="entry name" value="BPD_transp_2"/>
    <property type="match status" value="1"/>
</dbReference>
<dbReference type="PANTHER" id="PTHR32196">
    <property type="entry name" value="ABC TRANSPORTER PERMEASE PROTEIN YPHD-RELATED-RELATED"/>
    <property type="match status" value="1"/>
</dbReference>
<feature type="transmembrane region" description="Helical" evidence="8">
    <location>
        <begin position="125"/>
        <end position="148"/>
    </location>
</feature>
<evidence type="ECO:0000313" key="10">
    <source>
        <dbReference type="Proteomes" id="UP000190675"/>
    </source>
</evidence>
<keyword evidence="3" id="KW-1003">Cell membrane</keyword>
<feature type="transmembrane region" description="Helical" evidence="8">
    <location>
        <begin position="75"/>
        <end position="92"/>
    </location>
</feature>
<keyword evidence="7 8" id="KW-0472">Membrane</keyword>
<evidence type="ECO:0000313" key="9">
    <source>
        <dbReference type="EMBL" id="SHH39612.1"/>
    </source>
</evidence>
<feature type="transmembrane region" description="Helical" evidence="8">
    <location>
        <begin position="252"/>
        <end position="270"/>
    </location>
</feature>
<dbReference type="AlphaFoldDB" id="A0A1M5SM54"/>
<name>A0A1M5SM54_9BRAD</name>
<proteinExistence type="predicted"/>
<feature type="transmembrane region" description="Helical" evidence="8">
    <location>
        <begin position="160"/>
        <end position="190"/>
    </location>
</feature>
<dbReference type="GO" id="GO:0005886">
    <property type="term" value="C:plasma membrane"/>
    <property type="evidence" value="ECO:0007669"/>
    <property type="project" value="UniProtKB-SubCell"/>
</dbReference>
<evidence type="ECO:0000256" key="8">
    <source>
        <dbReference type="SAM" id="Phobius"/>
    </source>
</evidence>
<dbReference type="PANTHER" id="PTHR32196:SF21">
    <property type="entry name" value="ABC TRANSPORTER PERMEASE PROTEIN YPHD-RELATED"/>
    <property type="match status" value="1"/>
</dbReference>
<keyword evidence="2" id="KW-0813">Transport</keyword>
<organism evidence="9 10">
    <name type="scientific">Bradyrhizobium erythrophlei</name>
    <dbReference type="NCBI Taxonomy" id="1437360"/>
    <lineage>
        <taxon>Bacteria</taxon>
        <taxon>Pseudomonadati</taxon>
        <taxon>Pseudomonadota</taxon>
        <taxon>Alphaproteobacteria</taxon>
        <taxon>Hyphomicrobiales</taxon>
        <taxon>Nitrobacteraceae</taxon>
        <taxon>Bradyrhizobium</taxon>
    </lineage>
</organism>
<dbReference type="RefSeq" id="WP_244567687.1">
    <property type="nucleotide sequence ID" value="NZ_LT670818.1"/>
</dbReference>
<keyword evidence="6 8" id="KW-1133">Transmembrane helix</keyword>
<dbReference type="EMBL" id="LT670818">
    <property type="protein sequence ID" value="SHH39612.1"/>
    <property type="molecule type" value="Genomic_DNA"/>
</dbReference>
<dbReference type="CDD" id="cd06579">
    <property type="entry name" value="TM_PBP1_transp_AraH_like"/>
    <property type="match status" value="1"/>
</dbReference>
<feature type="transmembrane region" description="Helical" evidence="8">
    <location>
        <begin position="49"/>
        <end position="69"/>
    </location>
</feature>
<keyword evidence="4" id="KW-0997">Cell inner membrane</keyword>
<evidence type="ECO:0000256" key="3">
    <source>
        <dbReference type="ARBA" id="ARBA00022475"/>
    </source>
</evidence>
<evidence type="ECO:0000256" key="2">
    <source>
        <dbReference type="ARBA" id="ARBA00022448"/>
    </source>
</evidence>
<reference evidence="9 10" key="1">
    <citation type="submission" date="2016-11" db="EMBL/GenBank/DDBJ databases">
        <authorList>
            <person name="Jaros S."/>
            <person name="Januszkiewicz K."/>
            <person name="Wedrychowicz H."/>
        </authorList>
    </citation>
    <scope>NUCLEOTIDE SEQUENCE [LARGE SCALE GENOMIC DNA]</scope>
    <source>
        <strain evidence="9 10">GAS242</strain>
    </source>
</reference>
<evidence type="ECO:0000256" key="1">
    <source>
        <dbReference type="ARBA" id="ARBA00004651"/>
    </source>
</evidence>
<feature type="transmembrane region" description="Helical" evidence="8">
    <location>
        <begin position="221"/>
        <end position="240"/>
    </location>
</feature>
<dbReference type="Proteomes" id="UP000190675">
    <property type="component" value="Chromosome I"/>
</dbReference>
<evidence type="ECO:0000256" key="5">
    <source>
        <dbReference type="ARBA" id="ARBA00022692"/>
    </source>
</evidence>